<organism evidence="2">
    <name type="scientific">hydrothermal vent metagenome</name>
    <dbReference type="NCBI Taxonomy" id="652676"/>
    <lineage>
        <taxon>unclassified sequences</taxon>
        <taxon>metagenomes</taxon>
        <taxon>ecological metagenomes</taxon>
    </lineage>
</organism>
<keyword evidence="1" id="KW-0812">Transmembrane</keyword>
<keyword evidence="1" id="KW-1133">Transmembrane helix</keyword>
<name>A0A1W1E0T9_9ZZZZ</name>
<sequence length="37" mass="4134">MGEYLLMLAVSIFVGGLLVVVYQALNHKFPKHNKTTT</sequence>
<accession>A0A1W1E0T9</accession>
<keyword evidence="1" id="KW-0472">Membrane</keyword>
<dbReference type="AlphaFoldDB" id="A0A1W1E0T9"/>
<reference evidence="2" key="1">
    <citation type="submission" date="2016-10" db="EMBL/GenBank/DDBJ databases">
        <authorList>
            <person name="de Groot N.N."/>
        </authorList>
    </citation>
    <scope>NUCLEOTIDE SEQUENCE</scope>
</reference>
<protein>
    <submittedName>
        <fullName evidence="2">Uncharacterized protein</fullName>
    </submittedName>
</protein>
<proteinExistence type="predicted"/>
<evidence type="ECO:0000313" key="2">
    <source>
        <dbReference type="EMBL" id="SFV87569.1"/>
    </source>
</evidence>
<dbReference type="EMBL" id="FPHZ01000041">
    <property type="protein sequence ID" value="SFV87569.1"/>
    <property type="molecule type" value="Genomic_DNA"/>
</dbReference>
<evidence type="ECO:0000256" key="1">
    <source>
        <dbReference type="SAM" id="Phobius"/>
    </source>
</evidence>
<gene>
    <name evidence="2" type="ORF">MNB_SUP05-SYMBIONT-5-434</name>
</gene>
<feature type="transmembrane region" description="Helical" evidence="1">
    <location>
        <begin position="6"/>
        <end position="25"/>
    </location>
</feature>